<dbReference type="EMBL" id="LNQE01001217">
    <property type="protein sequence ID" value="KUG20181.1"/>
    <property type="molecule type" value="Genomic_DNA"/>
</dbReference>
<dbReference type="CDD" id="cd03801">
    <property type="entry name" value="GT4_PimA-like"/>
    <property type="match status" value="1"/>
</dbReference>
<sequence>MESLKIAFFCWESLYAERVGGLANAATHLAETLAKRHEVHFFTRGSGTDAEINSVQYHYCQPKGEHIIAYCSDMSRIMVDQFRQHDAPSFDLLHFHDWHVVDALHRLRHRPTVFSFHSTEFGRSGNHIGEWWEFQKISGKEWYGSFIAKRITAVSSALRDEAMRLYAIPDWKIDVVPNGVVPSEFTASVEPSAVRTAYGLNNADPLILFVGRLTYQKGPDLLLDAVPGIMDHCEGGHLVFIGDGNMRPDLESRARSLPVSFLGFLSDTAYVPLLNASDLVVIPSRNEPFGLVLLEAWSAGRCVIASDVGGLSENIDHGMDGIKVHPDPAGIAGGFAQVAGCPERITSIGRRGRTKVEHNFRWSAIAERMLDTYRKVLEETCLVS</sequence>
<dbReference type="GO" id="GO:0016757">
    <property type="term" value="F:glycosyltransferase activity"/>
    <property type="evidence" value="ECO:0007669"/>
    <property type="project" value="TreeGrafter"/>
</dbReference>
<dbReference type="AlphaFoldDB" id="A0A0W8FGZ5"/>
<evidence type="ECO:0000259" key="1">
    <source>
        <dbReference type="Pfam" id="PF13439"/>
    </source>
</evidence>
<evidence type="ECO:0000313" key="2">
    <source>
        <dbReference type="EMBL" id="KUG20181.1"/>
    </source>
</evidence>
<dbReference type="InterPro" id="IPR050194">
    <property type="entry name" value="Glycosyltransferase_grp1"/>
</dbReference>
<dbReference type="Gene3D" id="3.40.50.2000">
    <property type="entry name" value="Glycogen Phosphorylase B"/>
    <property type="match status" value="2"/>
</dbReference>
<comment type="caution">
    <text evidence="2">The sequence shown here is derived from an EMBL/GenBank/DDBJ whole genome shotgun (WGS) entry which is preliminary data.</text>
</comment>
<name>A0A0W8FGZ5_9ZZZZ</name>
<proteinExistence type="predicted"/>
<dbReference type="PANTHER" id="PTHR45947:SF3">
    <property type="entry name" value="SULFOQUINOVOSYL TRANSFERASE SQD2"/>
    <property type="match status" value="1"/>
</dbReference>
<dbReference type="PANTHER" id="PTHR45947">
    <property type="entry name" value="SULFOQUINOVOSYL TRANSFERASE SQD2"/>
    <property type="match status" value="1"/>
</dbReference>
<feature type="domain" description="Glycosyltransferase subfamily 4-like N-terminal" evidence="1">
    <location>
        <begin position="19"/>
        <end position="182"/>
    </location>
</feature>
<gene>
    <name evidence="2" type="ORF">ASZ90_010085</name>
</gene>
<protein>
    <recommendedName>
        <fullName evidence="1">Glycosyltransferase subfamily 4-like N-terminal domain-containing protein</fullName>
    </recommendedName>
</protein>
<accession>A0A0W8FGZ5</accession>
<reference evidence="2" key="1">
    <citation type="journal article" date="2015" name="Proc. Natl. Acad. Sci. U.S.A.">
        <title>Networks of energetic and metabolic interactions define dynamics in microbial communities.</title>
        <authorList>
            <person name="Embree M."/>
            <person name="Liu J.K."/>
            <person name="Al-Bassam M.M."/>
            <person name="Zengler K."/>
        </authorList>
    </citation>
    <scope>NUCLEOTIDE SEQUENCE</scope>
</reference>
<dbReference type="SUPFAM" id="SSF53756">
    <property type="entry name" value="UDP-Glycosyltransferase/glycogen phosphorylase"/>
    <property type="match status" value="1"/>
</dbReference>
<organism evidence="2">
    <name type="scientific">hydrocarbon metagenome</name>
    <dbReference type="NCBI Taxonomy" id="938273"/>
    <lineage>
        <taxon>unclassified sequences</taxon>
        <taxon>metagenomes</taxon>
        <taxon>ecological metagenomes</taxon>
    </lineage>
</organism>
<dbReference type="Pfam" id="PF13439">
    <property type="entry name" value="Glyco_transf_4"/>
    <property type="match status" value="1"/>
</dbReference>
<dbReference type="InterPro" id="IPR028098">
    <property type="entry name" value="Glyco_trans_4-like_N"/>
</dbReference>
<dbReference type="Pfam" id="PF13692">
    <property type="entry name" value="Glyco_trans_1_4"/>
    <property type="match status" value="1"/>
</dbReference>